<evidence type="ECO:0000256" key="3">
    <source>
        <dbReference type="ARBA" id="ARBA00011970"/>
    </source>
</evidence>
<feature type="repeat" description="TPR" evidence="8">
    <location>
        <begin position="232"/>
        <end position="265"/>
    </location>
</feature>
<dbReference type="AlphaFoldDB" id="A0A1H6FA04"/>
<feature type="domain" description="O-GlcNAc transferase C-terminal" evidence="9">
    <location>
        <begin position="544"/>
        <end position="728"/>
    </location>
</feature>
<comment type="similarity">
    <text evidence="2">Belongs to the glycosyltransferase 41 family. O-GlcNAc transferase subfamily.</text>
</comment>
<dbReference type="InterPro" id="IPR037919">
    <property type="entry name" value="OGT"/>
</dbReference>
<evidence type="ECO:0000259" key="9">
    <source>
        <dbReference type="Pfam" id="PF13844"/>
    </source>
</evidence>
<evidence type="ECO:0000313" key="11">
    <source>
        <dbReference type="Proteomes" id="UP000236724"/>
    </source>
</evidence>
<dbReference type="Pfam" id="PF13432">
    <property type="entry name" value="TPR_16"/>
    <property type="match status" value="2"/>
</dbReference>
<dbReference type="SUPFAM" id="SSF48452">
    <property type="entry name" value="TPR-like"/>
    <property type="match status" value="1"/>
</dbReference>
<evidence type="ECO:0000256" key="4">
    <source>
        <dbReference type="ARBA" id="ARBA00022676"/>
    </source>
</evidence>
<feature type="repeat" description="TPR" evidence="8">
    <location>
        <begin position="164"/>
        <end position="197"/>
    </location>
</feature>
<dbReference type="Gene3D" id="3.40.50.2000">
    <property type="entry name" value="Glycogen Phosphorylase B"/>
    <property type="match status" value="1"/>
</dbReference>
<keyword evidence="4" id="KW-0328">Glycosyltransferase</keyword>
<organism evidence="10 11">
    <name type="scientific">Candidatus Venteria ishoeyi</name>
    <dbReference type="NCBI Taxonomy" id="1899563"/>
    <lineage>
        <taxon>Bacteria</taxon>
        <taxon>Pseudomonadati</taxon>
        <taxon>Pseudomonadota</taxon>
        <taxon>Gammaproteobacteria</taxon>
        <taxon>Thiotrichales</taxon>
        <taxon>Thiotrichaceae</taxon>
        <taxon>Venteria</taxon>
    </lineage>
</organism>
<dbReference type="InterPro" id="IPR019734">
    <property type="entry name" value="TPR_rpt"/>
</dbReference>
<evidence type="ECO:0000256" key="8">
    <source>
        <dbReference type="PROSITE-ProRule" id="PRU00339"/>
    </source>
</evidence>
<dbReference type="Gene3D" id="3.40.50.11380">
    <property type="match status" value="1"/>
</dbReference>
<feature type="repeat" description="TPR" evidence="8">
    <location>
        <begin position="96"/>
        <end position="129"/>
    </location>
</feature>
<keyword evidence="5" id="KW-0808">Transferase</keyword>
<dbReference type="Gene3D" id="1.25.40.10">
    <property type="entry name" value="Tetratricopeptide repeat domain"/>
    <property type="match status" value="4"/>
</dbReference>
<dbReference type="Proteomes" id="UP000236724">
    <property type="component" value="Unassembled WGS sequence"/>
</dbReference>
<feature type="repeat" description="TPR" evidence="8">
    <location>
        <begin position="130"/>
        <end position="163"/>
    </location>
</feature>
<dbReference type="SMART" id="SM00028">
    <property type="entry name" value="TPR"/>
    <property type="match status" value="7"/>
</dbReference>
<dbReference type="PANTHER" id="PTHR44366">
    <property type="entry name" value="UDP-N-ACETYLGLUCOSAMINE--PEPTIDE N-ACETYLGLUCOSAMINYLTRANSFERASE 110 KDA SUBUNIT"/>
    <property type="match status" value="1"/>
</dbReference>
<gene>
    <name evidence="10" type="ORF">MBHS_02056</name>
</gene>
<proteinExistence type="inferred from homology"/>
<dbReference type="PROSITE" id="PS50293">
    <property type="entry name" value="TPR_REGION"/>
    <property type="match status" value="2"/>
</dbReference>
<evidence type="ECO:0000256" key="6">
    <source>
        <dbReference type="ARBA" id="ARBA00022737"/>
    </source>
</evidence>
<evidence type="ECO:0000313" key="10">
    <source>
        <dbReference type="EMBL" id="SEH06201.1"/>
    </source>
</evidence>
<sequence length="757" mass="84892">MSKKNKSRKKPLSIKNQKTGKSVKHKALIDTACQSILGLFQRGHITEALKQLQQATALYPQATQLWRLAVMLYASTGHLAHAEAAANKVLNLQVSAEAYYDLALVMQHQSHWVEAETALRQAIHYNPQFAEAYNNLGLVLYEQHHLDEAINAYRQSIYYKPAYAEAYTNLGCTLKKARKFSEACEMHRHALKLQPGFAGAYNNLAGALNSQGKYEEALSTCQKAIQLKPDVAEAYNTLANTFAHLEQDDKALAACQQAIALKPDLAEAHNSLAVILGKQEHLIEANVACREALRLQPDLFKTLAMLSYNLQKICAWQEWQPLSQQLIQATAAGKDCEIQPFAFMSLSDDPALQQVCAHHYAVRTIEPFKPSSPVSPVIHQHDKLRIAYLSADFRKHPVAYVTAEVFELHDRNRFEVIAYSVGSDDDSDIRKRIKTGFDRFEEVQALSIEQLAAQIRADKIDILVDLTGYTSHNRSAVLALRPAPVQVQYLGYPGTLGTRHVDYVIADKTIIPQKDFEFFNEKVVWMPDTYQSRDRQCPIAERPTRSEAGLPEQGFVWCCFNNSYKITPEVFSLWMRLLQAEPGSVLWLAENNSWMAANLRREAQNRGVDPGRLIFAHQLPLEEHLARVALADLFLDTLTYNAHATMSDTLWAGVPAISCMGQSLASRVGTSLLQAVGLPELITDNLQDYENLALSLARNPDKLAAIRHQLKTNRDSCALFNTPMFVKHLETAYEMMWVRAKQGLPPAHIQVPSAPGN</sequence>
<dbReference type="GO" id="GO:0097363">
    <property type="term" value="F:protein O-acetylglucosaminyltransferase activity"/>
    <property type="evidence" value="ECO:0007669"/>
    <property type="project" value="UniProtKB-EC"/>
</dbReference>
<name>A0A1H6FA04_9GAMM</name>
<comment type="pathway">
    <text evidence="1">Protein modification; protein glycosylation.</text>
</comment>
<dbReference type="RefSeq" id="WP_103920023.1">
    <property type="nucleotide sequence ID" value="NZ_FMSV02000440.1"/>
</dbReference>
<dbReference type="Pfam" id="PF13844">
    <property type="entry name" value="Glyco_transf_41"/>
    <property type="match status" value="2"/>
</dbReference>
<dbReference type="PROSITE" id="PS50005">
    <property type="entry name" value="TPR"/>
    <property type="match status" value="5"/>
</dbReference>
<dbReference type="EMBL" id="FMSV02000440">
    <property type="protein sequence ID" value="SEH06201.1"/>
    <property type="molecule type" value="Genomic_DNA"/>
</dbReference>
<dbReference type="UniPathway" id="UPA00378"/>
<keyword evidence="6" id="KW-0677">Repeat</keyword>
<reference evidence="10 11" key="1">
    <citation type="submission" date="2016-10" db="EMBL/GenBank/DDBJ databases">
        <authorList>
            <person name="de Groot N.N."/>
        </authorList>
    </citation>
    <scope>NUCLEOTIDE SEQUENCE [LARGE SCALE GENOMIC DNA]</scope>
    <source>
        <strain evidence="10">MBHS1</strain>
    </source>
</reference>
<dbReference type="Pfam" id="PF13424">
    <property type="entry name" value="TPR_12"/>
    <property type="match status" value="1"/>
</dbReference>
<dbReference type="EC" id="2.4.1.255" evidence="3"/>
<feature type="domain" description="O-GlcNAc transferase C-terminal" evidence="9">
    <location>
        <begin position="377"/>
        <end position="534"/>
    </location>
</feature>
<dbReference type="PANTHER" id="PTHR44366:SF1">
    <property type="entry name" value="UDP-N-ACETYLGLUCOSAMINE--PEPTIDE N-ACETYLGLUCOSAMINYLTRANSFERASE 110 KDA SUBUNIT"/>
    <property type="match status" value="1"/>
</dbReference>
<dbReference type="GO" id="GO:0006493">
    <property type="term" value="P:protein O-linked glycosylation"/>
    <property type="evidence" value="ECO:0007669"/>
    <property type="project" value="InterPro"/>
</dbReference>
<keyword evidence="10" id="KW-0449">Lipoprotein</keyword>
<dbReference type="InterPro" id="IPR011990">
    <property type="entry name" value="TPR-like_helical_dom_sf"/>
</dbReference>
<feature type="repeat" description="TPR" evidence="8">
    <location>
        <begin position="198"/>
        <end position="231"/>
    </location>
</feature>
<evidence type="ECO:0000256" key="2">
    <source>
        <dbReference type="ARBA" id="ARBA00005386"/>
    </source>
</evidence>
<keyword evidence="11" id="KW-1185">Reference proteome</keyword>
<protein>
    <recommendedName>
        <fullName evidence="3">protein O-GlcNAc transferase</fullName>
        <ecNumber evidence="3">2.4.1.255</ecNumber>
    </recommendedName>
</protein>
<evidence type="ECO:0000256" key="7">
    <source>
        <dbReference type="ARBA" id="ARBA00022803"/>
    </source>
</evidence>
<keyword evidence="7 8" id="KW-0802">TPR repeat</keyword>
<accession>A0A1H6FA04</accession>
<evidence type="ECO:0000256" key="1">
    <source>
        <dbReference type="ARBA" id="ARBA00004922"/>
    </source>
</evidence>
<dbReference type="Pfam" id="PF13374">
    <property type="entry name" value="TPR_10"/>
    <property type="match status" value="1"/>
</dbReference>
<evidence type="ECO:0000256" key="5">
    <source>
        <dbReference type="ARBA" id="ARBA00022679"/>
    </source>
</evidence>
<dbReference type="OrthoDB" id="255821at2"/>
<dbReference type="InterPro" id="IPR029489">
    <property type="entry name" value="OGT/SEC/SPY_C"/>
</dbReference>